<dbReference type="Proteomes" id="UP000697710">
    <property type="component" value="Unassembled WGS sequence"/>
</dbReference>
<name>A0A956LYC0_UNCEI</name>
<comment type="caution">
    <text evidence="3">The sequence shown here is derived from an EMBL/GenBank/DDBJ whole genome shotgun (WGS) entry which is preliminary data.</text>
</comment>
<evidence type="ECO:0000313" key="4">
    <source>
        <dbReference type="Proteomes" id="UP000697710"/>
    </source>
</evidence>
<proteinExistence type="predicted"/>
<dbReference type="InterPro" id="IPR047589">
    <property type="entry name" value="DUF11_rpt"/>
</dbReference>
<dbReference type="InterPro" id="IPR055353">
    <property type="entry name" value="DUF7619"/>
</dbReference>
<dbReference type="Pfam" id="PF24595">
    <property type="entry name" value="DUF7619"/>
    <property type="match status" value="1"/>
</dbReference>
<organism evidence="3 4">
    <name type="scientific">Eiseniibacteriota bacterium</name>
    <dbReference type="NCBI Taxonomy" id="2212470"/>
    <lineage>
        <taxon>Bacteria</taxon>
        <taxon>Candidatus Eiseniibacteriota</taxon>
    </lineage>
</organism>
<feature type="non-terminal residue" evidence="3">
    <location>
        <position position="1"/>
    </location>
</feature>
<protein>
    <recommendedName>
        <fullName evidence="5">DUF11 domain-containing protein</fullName>
    </recommendedName>
</protein>
<feature type="domain" description="DUF11" evidence="1">
    <location>
        <begin position="45"/>
        <end position="156"/>
    </location>
</feature>
<gene>
    <name evidence="3" type="ORF">KC729_01630</name>
</gene>
<dbReference type="Gene3D" id="2.60.40.740">
    <property type="match status" value="1"/>
</dbReference>
<dbReference type="EMBL" id="JAGQHR010000022">
    <property type="protein sequence ID" value="MCA9726351.1"/>
    <property type="molecule type" value="Genomic_DNA"/>
</dbReference>
<evidence type="ECO:0000259" key="1">
    <source>
        <dbReference type="Pfam" id="PF01345"/>
    </source>
</evidence>
<evidence type="ECO:0000259" key="2">
    <source>
        <dbReference type="Pfam" id="PF24595"/>
    </source>
</evidence>
<dbReference type="InterPro" id="IPR001434">
    <property type="entry name" value="OmcB-like_DUF11"/>
</dbReference>
<evidence type="ECO:0008006" key="5">
    <source>
        <dbReference type="Google" id="ProtNLM"/>
    </source>
</evidence>
<sequence length="408" mass="43374">IVVPSHWQVTTSGGNQQSVDLAPAPCPPLAWEVRFGLQPIQNQQDLAVHFTGTNPRPGFDTQLNCFATNLGTTSVPATVTVTLPPQMSFLSASPPPSSGSNGVYVWNLGTLSPGQAEALVIKVNLPPTTPLGAVLSVLGDIEPTSGDVDPSNNADTLLLTVVGAYDPNDKHVTPEGVIPPDQELSYQVEFQNVGTAPATTVVIEDELSPALDLTTLQIGPSTHAHDLQILGRKLVWTFTDIELPPQSENDLESRGLVTFKIRPLGGLPPGTEIVNSASIRFDFADPVETNATSNVILGPAGADSEPLVPREFALTRLGPNPSSSRVGMTFAIPTPGTLTVEAVEASGRRIWRSSQPVRAGVSLVSWDGNDGRGEPVLQGVYYIRARLDRTDGTGMDTARQRVVMLHRP</sequence>
<dbReference type="AlphaFoldDB" id="A0A956LYC0"/>
<dbReference type="Pfam" id="PF01345">
    <property type="entry name" value="DUF11"/>
    <property type="match status" value="1"/>
</dbReference>
<feature type="domain" description="DUF7619" evidence="2">
    <location>
        <begin position="166"/>
        <end position="294"/>
    </location>
</feature>
<reference evidence="3" key="2">
    <citation type="journal article" date="2021" name="Microbiome">
        <title>Successional dynamics and alternative stable states in a saline activated sludge microbial community over 9 years.</title>
        <authorList>
            <person name="Wang Y."/>
            <person name="Ye J."/>
            <person name="Ju F."/>
            <person name="Liu L."/>
            <person name="Boyd J.A."/>
            <person name="Deng Y."/>
            <person name="Parks D.H."/>
            <person name="Jiang X."/>
            <person name="Yin X."/>
            <person name="Woodcroft B.J."/>
            <person name="Tyson G.W."/>
            <person name="Hugenholtz P."/>
            <person name="Polz M.F."/>
            <person name="Zhang T."/>
        </authorList>
    </citation>
    <scope>NUCLEOTIDE SEQUENCE</scope>
    <source>
        <strain evidence="3">HKST-UBA01</strain>
    </source>
</reference>
<evidence type="ECO:0000313" key="3">
    <source>
        <dbReference type="EMBL" id="MCA9726351.1"/>
    </source>
</evidence>
<reference evidence="3" key="1">
    <citation type="submission" date="2020-04" db="EMBL/GenBank/DDBJ databases">
        <authorList>
            <person name="Zhang T."/>
        </authorList>
    </citation>
    <scope>NUCLEOTIDE SEQUENCE</scope>
    <source>
        <strain evidence="3">HKST-UBA01</strain>
    </source>
</reference>
<dbReference type="NCBIfam" id="TIGR01451">
    <property type="entry name" value="B_ant_repeat"/>
    <property type="match status" value="1"/>
</dbReference>
<accession>A0A956LYC0</accession>
<dbReference type="Gene3D" id="2.60.40.4070">
    <property type="match status" value="1"/>
</dbReference>